<evidence type="ECO:0000256" key="4">
    <source>
        <dbReference type="ARBA" id="ARBA00022801"/>
    </source>
</evidence>
<comment type="subcellular location">
    <subcellularLocation>
        <location evidence="1">Secreted</location>
        <location evidence="1">Extracellular space</location>
    </subcellularLocation>
</comment>
<evidence type="ECO:0000256" key="5">
    <source>
        <dbReference type="ARBA" id="ARBA00022825"/>
    </source>
</evidence>
<evidence type="ECO:0000313" key="11">
    <source>
        <dbReference type="RefSeq" id="XP_018323882.1"/>
    </source>
</evidence>
<gene>
    <name evidence="11" type="primary">LOC108736088</name>
</gene>
<keyword evidence="3 7" id="KW-0645">Protease</keyword>
<sequence>MNFIFVLLDLVCALAYRAPYVEDVDYEQTAYVQDISSSDDTRVLNGKPAARDQFPYQVSLRWANVSRSPSHLCGGSLVTPSMVLTAAHCMLFNYGTYDVVAGLLNRTENTSSTQRRDIETRILHENWPGGSVISRYDIALLKVLSPFVLTPSVQLIRLPRQNVIPSGTVVLSGWGFTSRSDASLPFILQYVEAELISNQQCADDLNTAIGTTLALDDTMVCISGHQNKSSCSGDSGGPLVQNGIQVGIDSWGMSPCGILIGPSVFTRVSNYTDWIKSKL</sequence>
<dbReference type="Pfam" id="PF00089">
    <property type="entry name" value="Trypsin"/>
    <property type="match status" value="1"/>
</dbReference>
<dbReference type="InterPro" id="IPR001314">
    <property type="entry name" value="Peptidase_S1A"/>
</dbReference>
<dbReference type="Proteomes" id="UP000192223">
    <property type="component" value="Unplaced"/>
</dbReference>
<dbReference type="PROSITE" id="PS00134">
    <property type="entry name" value="TRYPSIN_HIS"/>
    <property type="match status" value="1"/>
</dbReference>
<dbReference type="InterPro" id="IPR033116">
    <property type="entry name" value="TRYPSIN_SER"/>
</dbReference>
<evidence type="ECO:0000256" key="7">
    <source>
        <dbReference type="RuleBase" id="RU363034"/>
    </source>
</evidence>
<keyword evidence="6" id="KW-1015">Disulfide bond</keyword>
<dbReference type="InterPro" id="IPR009003">
    <property type="entry name" value="Peptidase_S1_PA"/>
</dbReference>
<keyword evidence="10" id="KW-1185">Reference proteome</keyword>
<evidence type="ECO:0000256" key="2">
    <source>
        <dbReference type="ARBA" id="ARBA00007664"/>
    </source>
</evidence>
<dbReference type="PROSITE" id="PS50240">
    <property type="entry name" value="TRYPSIN_DOM"/>
    <property type="match status" value="1"/>
</dbReference>
<dbReference type="CDD" id="cd00190">
    <property type="entry name" value="Tryp_SPc"/>
    <property type="match status" value="1"/>
</dbReference>
<comment type="similarity">
    <text evidence="2">Belongs to the peptidase S1 family.</text>
</comment>
<dbReference type="Gene3D" id="2.40.10.10">
    <property type="entry name" value="Trypsin-like serine proteases"/>
    <property type="match status" value="1"/>
</dbReference>
<dbReference type="InterPro" id="IPR050430">
    <property type="entry name" value="Peptidase_S1"/>
</dbReference>
<keyword evidence="4 7" id="KW-0378">Hydrolase</keyword>
<evidence type="ECO:0000256" key="8">
    <source>
        <dbReference type="SAM" id="SignalP"/>
    </source>
</evidence>
<evidence type="ECO:0000256" key="3">
    <source>
        <dbReference type="ARBA" id="ARBA00022670"/>
    </source>
</evidence>
<dbReference type="FunFam" id="2.40.10.10:FF:000036">
    <property type="entry name" value="Trypsin beta"/>
    <property type="match status" value="1"/>
</dbReference>
<dbReference type="PANTHER" id="PTHR24276:SF95">
    <property type="entry name" value="PEPTIDASE S1 DOMAIN-CONTAINING PROTEIN"/>
    <property type="match status" value="1"/>
</dbReference>
<evidence type="ECO:0000313" key="10">
    <source>
        <dbReference type="Proteomes" id="UP000192223"/>
    </source>
</evidence>
<dbReference type="GO" id="GO:0005576">
    <property type="term" value="C:extracellular region"/>
    <property type="evidence" value="ECO:0007669"/>
    <property type="project" value="UniProtKB-SubCell"/>
</dbReference>
<dbReference type="GO" id="GO:0004252">
    <property type="term" value="F:serine-type endopeptidase activity"/>
    <property type="evidence" value="ECO:0007669"/>
    <property type="project" value="InterPro"/>
</dbReference>
<dbReference type="InterPro" id="IPR043504">
    <property type="entry name" value="Peptidase_S1_PA_chymotrypsin"/>
</dbReference>
<feature type="chain" id="PRO_5012868131" evidence="8">
    <location>
        <begin position="16"/>
        <end position="279"/>
    </location>
</feature>
<dbReference type="GeneID" id="108736088"/>
<dbReference type="SUPFAM" id="SSF50494">
    <property type="entry name" value="Trypsin-like serine proteases"/>
    <property type="match status" value="1"/>
</dbReference>
<dbReference type="PROSITE" id="PS00135">
    <property type="entry name" value="TRYPSIN_SER"/>
    <property type="match status" value="1"/>
</dbReference>
<dbReference type="AlphaFoldDB" id="A0A1W4WTR6"/>
<feature type="domain" description="Peptidase S1" evidence="9">
    <location>
        <begin position="43"/>
        <end position="279"/>
    </location>
</feature>
<name>A0A1W4WTR6_AGRPL</name>
<dbReference type="SMART" id="SM00020">
    <property type="entry name" value="Tryp_SPc"/>
    <property type="match status" value="1"/>
</dbReference>
<dbReference type="STRING" id="224129.A0A1W4WTR6"/>
<dbReference type="InterPro" id="IPR018114">
    <property type="entry name" value="TRYPSIN_HIS"/>
</dbReference>
<dbReference type="InParanoid" id="A0A1W4WTR6"/>
<keyword evidence="5 7" id="KW-0720">Serine protease</keyword>
<keyword evidence="8" id="KW-0732">Signal</keyword>
<dbReference type="PANTHER" id="PTHR24276">
    <property type="entry name" value="POLYSERASE-RELATED"/>
    <property type="match status" value="1"/>
</dbReference>
<proteinExistence type="inferred from homology"/>
<dbReference type="RefSeq" id="XP_018323882.1">
    <property type="nucleotide sequence ID" value="XM_018468380.1"/>
</dbReference>
<dbReference type="InterPro" id="IPR001254">
    <property type="entry name" value="Trypsin_dom"/>
</dbReference>
<dbReference type="GO" id="GO:0006508">
    <property type="term" value="P:proteolysis"/>
    <property type="evidence" value="ECO:0007669"/>
    <property type="project" value="UniProtKB-KW"/>
</dbReference>
<evidence type="ECO:0000259" key="9">
    <source>
        <dbReference type="PROSITE" id="PS50240"/>
    </source>
</evidence>
<accession>A0A1W4WTR6</accession>
<dbReference type="KEGG" id="apln:108736088"/>
<evidence type="ECO:0000256" key="6">
    <source>
        <dbReference type="ARBA" id="ARBA00023157"/>
    </source>
</evidence>
<dbReference type="PRINTS" id="PR00722">
    <property type="entry name" value="CHYMOTRYPSIN"/>
</dbReference>
<evidence type="ECO:0000256" key="1">
    <source>
        <dbReference type="ARBA" id="ARBA00004239"/>
    </source>
</evidence>
<feature type="signal peptide" evidence="8">
    <location>
        <begin position="1"/>
        <end position="15"/>
    </location>
</feature>
<organism evidence="10 11">
    <name type="scientific">Agrilus planipennis</name>
    <name type="common">Emerald ash borer</name>
    <name type="synonym">Agrilus marcopoli</name>
    <dbReference type="NCBI Taxonomy" id="224129"/>
    <lineage>
        <taxon>Eukaryota</taxon>
        <taxon>Metazoa</taxon>
        <taxon>Ecdysozoa</taxon>
        <taxon>Arthropoda</taxon>
        <taxon>Hexapoda</taxon>
        <taxon>Insecta</taxon>
        <taxon>Pterygota</taxon>
        <taxon>Neoptera</taxon>
        <taxon>Endopterygota</taxon>
        <taxon>Coleoptera</taxon>
        <taxon>Polyphaga</taxon>
        <taxon>Elateriformia</taxon>
        <taxon>Buprestoidea</taxon>
        <taxon>Buprestidae</taxon>
        <taxon>Agrilinae</taxon>
        <taxon>Agrilus</taxon>
    </lineage>
</organism>
<dbReference type="OrthoDB" id="10061449at2759"/>
<protein>
    <submittedName>
        <fullName evidence="11">Chymotrypsin-2-like</fullName>
    </submittedName>
</protein>
<dbReference type="FunFam" id="2.40.10.10:FF:000068">
    <property type="entry name" value="transmembrane protease serine 2"/>
    <property type="match status" value="1"/>
</dbReference>
<reference evidence="11" key="1">
    <citation type="submission" date="2025-08" db="UniProtKB">
        <authorList>
            <consortium name="RefSeq"/>
        </authorList>
    </citation>
    <scope>IDENTIFICATION</scope>
    <source>
        <tissue evidence="11">Entire body</tissue>
    </source>
</reference>